<reference evidence="1 2" key="1">
    <citation type="submission" date="2018-08" db="EMBL/GenBank/DDBJ databases">
        <title>Salinimonas sediminis sp. nov., a piezophilic bacterium isolated from a deep-sea sediment sample from the New Britain Trench.</title>
        <authorList>
            <person name="Cao J."/>
        </authorList>
    </citation>
    <scope>NUCLEOTIDE SEQUENCE [LARGE SCALE GENOMIC DNA]</scope>
    <source>
        <strain evidence="1 2">N102</strain>
    </source>
</reference>
<gene>
    <name evidence="1" type="ORF">D0Y50_08030</name>
</gene>
<evidence type="ECO:0000313" key="1">
    <source>
        <dbReference type="EMBL" id="AXR06315.1"/>
    </source>
</evidence>
<dbReference type="KEGG" id="salm:D0Y50_08030"/>
<protein>
    <submittedName>
        <fullName evidence="1">Uncharacterized protein</fullName>
    </submittedName>
</protein>
<name>A0A346NLA8_9ALTE</name>
<sequence>MAERIGLALGNGLPASQGLKPEGAMVDSACAACGTLHWLSIEQMASDCNARLLPRSPEQLEITCAKNLLACFFIQYYCIDILYG</sequence>
<organism evidence="1 2">
    <name type="scientific">Salinimonas sediminis</name>
    <dbReference type="NCBI Taxonomy" id="2303538"/>
    <lineage>
        <taxon>Bacteria</taxon>
        <taxon>Pseudomonadati</taxon>
        <taxon>Pseudomonadota</taxon>
        <taxon>Gammaproteobacteria</taxon>
        <taxon>Alteromonadales</taxon>
        <taxon>Alteromonadaceae</taxon>
        <taxon>Alteromonas/Salinimonas group</taxon>
        <taxon>Salinimonas</taxon>
    </lineage>
</organism>
<dbReference type="AlphaFoldDB" id="A0A346NLA8"/>
<dbReference type="Proteomes" id="UP000262073">
    <property type="component" value="Chromosome"/>
</dbReference>
<dbReference type="EMBL" id="CP031769">
    <property type="protein sequence ID" value="AXR06315.1"/>
    <property type="molecule type" value="Genomic_DNA"/>
</dbReference>
<accession>A0A346NLA8</accession>
<proteinExistence type="predicted"/>
<keyword evidence="2" id="KW-1185">Reference proteome</keyword>
<evidence type="ECO:0000313" key="2">
    <source>
        <dbReference type="Proteomes" id="UP000262073"/>
    </source>
</evidence>